<dbReference type="EMBL" id="QJKJ01001265">
    <property type="protein sequence ID" value="RDY08494.1"/>
    <property type="molecule type" value="Genomic_DNA"/>
</dbReference>
<proteinExistence type="predicted"/>
<comment type="caution">
    <text evidence="1">The sequence shown here is derived from an EMBL/GenBank/DDBJ whole genome shotgun (WGS) entry which is preliminary data.</text>
</comment>
<gene>
    <name evidence="1" type="ORF">CR513_07265</name>
</gene>
<reference evidence="1" key="1">
    <citation type="submission" date="2018-05" db="EMBL/GenBank/DDBJ databases">
        <title>Draft genome of Mucuna pruriens seed.</title>
        <authorList>
            <person name="Nnadi N.E."/>
            <person name="Vos R."/>
            <person name="Hasami M.H."/>
            <person name="Devisetty U.K."/>
            <person name="Aguiy J.C."/>
        </authorList>
    </citation>
    <scope>NUCLEOTIDE SEQUENCE [LARGE SCALE GENOMIC DNA]</scope>
    <source>
        <strain evidence="1">JCA_2017</strain>
    </source>
</reference>
<dbReference type="InterPro" id="IPR012337">
    <property type="entry name" value="RNaseH-like_sf"/>
</dbReference>
<evidence type="ECO:0008006" key="3">
    <source>
        <dbReference type="Google" id="ProtNLM"/>
    </source>
</evidence>
<dbReference type="AlphaFoldDB" id="A0A371I0M0"/>
<dbReference type="SUPFAM" id="SSF53098">
    <property type="entry name" value="Ribonuclease H-like"/>
    <property type="match status" value="1"/>
</dbReference>
<organism evidence="1 2">
    <name type="scientific">Mucuna pruriens</name>
    <name type="common">Velvet bean</name>
    <name type="synonym">Dolichos pruriens</name>
    <dbReference type="NCBI Taxonomy" id="157652"/>
    <lineage>
        <taxon>Eukaryota</taxon>
        <taxon>Viridiplantae</taxon>
        <taxon>Streptophyta</taxon>
        <taxon>Embryophyta</taxon>
        <taxon>Tracheophyta</taxon>
        <taxon>Spermatophyta</taxon>
        <taxon>Magnoliopsida</taxon>
        <taxon>eudicotyledons</taxon>
        <taxon>Gunneridae</taxon>
        <taxon>Pentapetalae</taxon>
        <taxon>rosids</taxon>
        <taxon>fabids</taxon>
        <taxon>Fabales</taxon>
        <taxon>Fabaceae</taxon>
        <taxon>Papilionoideae</taxon>
        <taxon>50 kb inversion clade</taxon>
        <taxon>NPAAA clade</taxon>
        <taxon>indigoferoid/millettioid clade</taxon>
        <taxon>Phaseoleae</taxon>
        <taxon>Mucuna</taxon>
    </lineage>
</organism>
<keyword evidence="2" id="KW-1185">Reference proteome</keyword>
<dbReference type="InterPro" id="IPR036397">
    <property type="entry name" value="RNaseH_sf"/>
</dbReference>
<evidence type="ECO:0000313" key="2">
    <source>
        <dbReference type="Proteomes" id="UP000257109"/>
    </source>
</evidence>
<accession>A0A371I0M0</accession>
<dbReference type="Gene3D" id="3.30.420.10">
    <property type="entry name" value="Ribonuclease H-like superfamily/Ribonuclease H"/>
    <property type="match status" value="1"/>
</dbReference>
<dbReference type="GO" id="GO:0003676">
    <property type="term" value="F:nucleic acid binding"/>
    <property type="evidence" value="ECO:0007669"/>
    <property type="project" value="InterPro"/>
</dbReference>
<evidence type="ECO:0000313" key="1">
    <source>
        <dbReference type="EMBL" id="RDY08494.1"/>
    </source>
</evidence>
<name>A0A371I0M0_MUCPR</name>
<dbReference type="OrthoDB" id="1751476at2759"/>
<feature type="non-terminal residue" evidence="1">
    <location>
        <position position="1"/>
    </location>
</feature>
<protein>
    <recommendedName>
        <fullName evidence="3">Integrase catalytic domain-containing protein</fullName>
    </recommendedName>
</protein>
<sequence>MELTWTPICLADLGYSTWLLDLQSRPFREGVVFPIKAWAHQSETYLRALQITFAIRYLKYSIKEFKMKKRHCISTLKINGKEFENVEFRIFCEKNDIFQNFSSLKTPWQNGIVERKKIKLYKRLLEPYSMKILFQNTLGA</sequence>
<dbReference type="Proteomes" id="UP000257109">
    <property type="component" value="Unassembled WGS sequence"/>
</dbReference>